<accession>A0A210QZX8</accession>
<organism evidence="9 10">
    <name type="scientific">Mizuhopecten yessoensis</name>
    <name type="common">Japanese scallop</name>
    <name type="synonym">Patinopecten yessoensis</name>
    <dbReference type="NCBI Taxonomy" id="6573"/>
    <lineage>
        <taxon>Eukaryota</taxon>
        <taxon>Metazoa</taxon>
        <taxon>Spiralia</taxon>
        <taxon>Lophotrochozoa</taxon>
        <taxon>Mollusca</taxon>
        <taxon>Bivalvia</taxon>
        <taxon>Autobranchia</taxon>
        <taxon>Pteriomorphia</taxon>
        <taxon>Pectinida</taxon>
        <taxon>Pectinoidea</taxon>
        <taxon>Pectinidae</taxon>
        <taxon>Mizuhopecten</taxon>
    </lineage>
</organism>
<sequence length="137" mass="15528">MAQEDKAKFTGVFRKADKNNDGEVTPGELKRMVINEFGEDISDRDLADMFCCLDRNGDNKVTLEEFLGEMMKKPRRAEFRKAFDDIDKDHSGSLSTDEVRQLVKSRGCSDADIDKMFAKVDTNDDGIISLDEFMAMV</sequence>
<keyword evidence="4" id="KW-0505">Motor protein</keyword>
<dbReference type="Proteomes" id="UP000242188">
    <property type="component" value="Unassembled WGS sequence"/>
</dbReference>
<dbReference type="Pfam" id="PF13499">
    <property type="entry name" value="EF-hand_7"/>
    <property type="match status" value="2"/>
</dbReference>
<feature type="domain" description="EF-hand" evidence="8">
    <location>
        <begin position="41"/>
        <end position="76"/>
    </location>
</feature>
<feature type="domain" description="EF-hand" evidence="8">
    <location>
        <begin position="77"/>
        <end position="107"/>
    </location>
</feature>
<keyword evidence="2" id="KW-0106">Calcium</keyword>
<feature type="domain" description="EF-hand" evidence="8">
    <location>
        <begin position="4"/>
        <end position="39"/>
    </location>
</feature>
<evidence type="ECO:0000256" key="3">
    <source>
        <dbReference type="ARBA" id="ARBA00023123"/>
    </source>
</evidence>
<keyword evidence="5" id="KW-0514">Muscle protein</keyword>
<reference evidence="9 10" key="1">
    <citation type="journal article" date="2017" name="Nat. Ecol. Evol.">
        <title>Scallop genome provides insights into evolution of bilaterian karyotype and development.</title>
        <authorList>
            <person name="Wang S."/>
            <person name="Zhang J."/>
            <person name="Jiao W."/>
            <person name="Li J."/>
            <person name="Xun X."/>
            <person name="Sun Y."/>
            <person name="Guo X."/>
            <person name="Huan P."/>
            <person name="Dong B."/>
            <person name="Zhang L."/>
            <person name="Hu X."/>
            <person name="Sun X."/>
            <person name="Wang J."/>
            <person name="Zhao C."/>
            <person name="Wang Y."/>
            <person name="Wang D."/>
            <person name="Huang X."/>
            <person name="Wang R."/>
            <person name="Lv J."/>
            <person name="Li Y."/>
            <person name="Zhang Z."/>
            <person name="Liu B."/>
            <person name="Lu W."/>
            <person name="Hui Y."/>
            <person name="Liang J."/>
            <person name="Zhou Z."/>
            <person name="Hou R."/>
            <person name="Li X."/>
            <person name="Liu Y."/>
            <person name="Li H."/>
            <person name="Ning X."/>
            <person name="Lin Y."/>
            <person name="Zhao L."/>
            <person name="Xing Q."/>
            <person name="Dou J."/>
            <person name="Li Y."/>
            <person name="Mao J."/>
            <person name="Guo H."/>
            <person name="Dou H."/>
            <person name="Li T."/>
            <person name="Mu C."/>
            <person name="Jiang W."/>
            <person name="Fu Q."/>
            <person name="Fu X."/>
            <person name="Miao Y."/>
            <person name="Liu J."/>
            <person name="Yu Q."/>
            <person name="Li R."/>
            <person name="Liao H."/>
            <person name="Li X."/>
            <person name="Kong Y."/>
            <person name="Jiang Z."/>
            <person name="Chourrout D."/>
            <person name="Li R."/>
            <person name="Bao Z."/>
        </authorList>
    </citation>
    <scope>NUCLEOTIDE SEQUENCE [LARGE SCALE GENOMIC DNA]</scope>
    <source>
        <strain evidence="9 10">PY_sf001</strain>
    </source>
</reference>
<gene>
    <name evidence="9" type="ORF">KP79_PYT23774</name>
</gene>
<dbReference type="STRING" id="6573.A0A210QZX8"/>
<dbReference type="InterPro" id="IPR018247">
    <property type="entry name" value="EF_Hand_1_Ca_BS"/>
</dbReference>
<evidence type="ECO:0000313" key="9">
    <source>
        <dbReference type="EMBL" id="OWF54277.1"/>
    </source>
</evidence>
<dbReference type="PROSITE" id="PS50222">
    <property type="entry name" value="EF_HAND_2"/>
    <property type="match status" value="4"/>
</dbReference>
<dbReference type="SUPFAM" id="SSF47473">
    <property type="entry name" value="EF-hand"/>
    <property type="match status" value="1"/>
</dbReference>
<keyword evidence="10" id="KW-1185">Reference proteome</keyword>
<comment type="function">
    <text evidence="6">In molluscan muscle, calcium regulation is associated with myosin rather than with actin. Muscle myosin contains two types of light chains: the catalytic light chain, essential for ATPase activity, and the regulatory light chain, a calcium-binding protein responsible for Ca(2+) dependent binding and Ca(2+) dependent Mg-ATPase activity.</text>
</comment>
<name>A0A210QZX8_MIZYE</name>
<evidence type="ECO:0000259" key="8">
    <source>
        <dbReference type="PROSITE" id="PS50222"/>
    </source>
</evidence>
<keyword evidence="1" id="KW-0677">Repeat</keyword>
<dbReference type="GO" id="GO:0016459">
    <property type="term" value="C:myosin complex"/>
    <property type="evidence" value="ECO:0007669"/>
    <property type="project" value="UniProtKB-KW"/>
</dbReference>
<dbReference type="FunFam" id="1.10.238.10:FF:000003">
    <property type="entry name" value="Calmodulin A"/>
    <property type="match status" value="1"/>
</dbReference>
<dbReference type="CDD" id="cd00051">
    <property type="entry name" value="EFh"/>
    <property type="match status" value="1"/>
</dbReference>
<keyword evidence="3" id="KW-0518">Myosin</keyword>
<dbReference type="PANTHER" id="PTHR23050">
    <property type="entry name" value="CALCIUM BINDING PROTEIN"/>
    <property type="match status" value="1"/>
</dbReference>
<dbReference type="AlphaFoldDB" id="A0A210QZX8"/>
<evidence type="ECO:0000256" key="4">
    <source>
        <dbReference type="ARBA" id="ARBA00023175"/>
    </source>
</evidence>
<dbReference type="EMBL" id="NEDP02001125">
    <property type="protein sequence ID" value="OWF54277.1"/>
    <property type="molecule type" value="Genomic_DNA"/>
</dbReference>
<dbReference type="InterPro" id="IPR011992">
    <property type="entry name" value="EF-hand-dom_pair"/>
</dbReference>
<evidence type="ECO:0000256" key="1">
    <source>
        <dbReference type="ARBA" id="ARBA00022737"/>
    </source>
</evidence>
<dbReference type="OrthoDB" id="26525at2759"/>
<dbReference type="InterPro" id="IPR050145">
    <property type="entry name" value="Centrin_CML-like"/>
</dbReference>
<evidence type="ECO:0000256" key="6">
    <source>
        <dbReference type="ARBA" id="ARBA00049593"/>
    </source>
</evidence>
<dbReference type="PROSITE" id="PS00018">
    <property type="entry name" value="EF_HAND_1"/>
    <property type="match status" value="2"/>
</dbReference>
<feature type="domain" description="EF-hand" evidence="8">
    <location>
        <begin position="108"/>
        <end position="137"/>
    </location>
</feature>
<evidence type="ECO:0000256" key="5">
    <source>
        <dbReference type="ARBA" id="ARBA00023179"/>
    </source>
</evidence>
<dbReference type="SMART" id="SM00054">
    <property type="entry name" value="EFh"/>
    <property type="match status" value="4"/>
</dbReference>
<dbReference type="GO" id="GO:0005509">
    <property type="term" value="F:calcium ion binding"/>
    <property type="evidence" value="ECO:0007669"/>
    <property type="project" value="InterPro"/>
</dbReference>
<comment type="caution">
    <text evidence="9">The sequence shown here is derived from an EMBL/GenBank/DDBJ whole genome shotgun (WGS) entry which is preliminary data.</text>
</comment>
<dbReference type="InterPro" id="IPR002048">
    <property type="entry name" value="EF_hand_dom"/>
</dbReference>
<evidence type="ECO:0000256" key="2">
    <source>
        <dbReference type="ARBA" id="ARBA00022837"/>
    </source>
</evidence>
<dbReference type="Gene3D" id="1.10.238.10">
    <property type="entry name" value="EF-hand"/>
    <property type="match status" value="2"/>
</dbReference>
<evidence type="ECO:0000256" key="7">
    <source>
        <dbReference type="ARBA" id="ARBA00078496"/>
    </source>
</evidence>
<evidence type="ECO:0000313" key="10">
    <source>
        <dbReference type="Proteomes" id="UP000242188"/>
    </source>
</evidence>
<protein>
    <recommendedName>
        <fullName evidence="7">Sulfhydryl light chain</fullName>
    </recommendedName>
</protein>
<proteinExistence type="predicted"/>